<dbReference type="InterPro" id="IPR003871">
    <property type="entry name" value="RFA1B/D_OB_1st"/>
</dbReference>
<proteinExistence type="inferred from homology"/>
<dbReference type="OMA" id="CGICNEY"/>
<dbReference type="CDD" id="cd04476">
    <property type="entry name" value="RPA1_DBD_C"/>
    <property type="match status" value="1"/>
</dbReference>
<dbReference type="Pfam" id="PF08646">
    <property type="entry name" value="Rep_fac-A_C"/>
    <property type="match status" value="1"/>
</dbReference>
<reference evidence="16 17" key="1">
    <citation type="journal article" date="2008" name="Nature">
        <title>The genome of the model beetle and pest Tribolium castaneum.</title>
        <authorList>
            <consortium name="Tribolium Genome Sequencing Consortium"/>
            <person name="Richards S."/>
            <person name="Gibbs R.A."/>
            <person name="Weinstock G.M."/>
            <person name="Brown S.J."/>
            <person name="Denell R."/>
            <person name="Beeman R.W."/>
            <person name="Gibbs R."/>
            <person name="Beeman R.W."/>
            <person name="Brown S.J."/>
            <person name="Bucher G."/>
            <person name="Friedrich M."/>
            <person name="Grimmelikhuijzen C.J."/>
            <person name="Klingler M."/>
            <person name="Lorenzen M."/>
            <person name="Richards S."/>
            <person name="Roth S."/>
            <person name="Schroder R."/>
            <person name="Tautz D."/>
            <person name="Zdobnov E.M."/>
            <person name="Muzny D."/>
            <person name="Gibbs R.A."/>
            <person name="Weinstock G.M."/>
            <person name="Attaway T."/>
            <person name="Bell S."/>
            <person name="Buhay C.J."/>
            <person name="Chandrabose M.N."/>
            <person name="Chavez D."/>
            <person name="Clerk-Blankenburg K.P."/>
            <person name="Cree A."/>
            <person name="Dao M."/>
            <person name="Davis C."/>
            <person name="Chacko J."/>
            <person name="Dinh H."/>
            <person name="Dugan-Rocha S."/>
            <person name="Fowler G."/>
            <person name="Garner T.T."/>
            <person name="Garnes J."/>
            <person name="Gnirke A."/>
            <person name="Hawes A."/>
            <person name="Hernandez J."/>
            <person name="Hines S."/>
            <person name="Holder M."/>
            <person name="Hume J."/>
            <person name="Jhangiani S.N."/>
            <person name="Joshi V."/>
            <person name="Khan Z.M."/>
            <person name="Jackson L."/>
            <person name="Kovar C."/>
            <person name="Kowis A."/>
            <person name="Lee S."/>
            <person name="Lewis L.R."/>
            <person name="Margolis J."/>
            <person name="Morgan M."/>
            <person name="Nazareth L.V."/>
            <person name="Nguyen N."/>
            <person name="Okwuonu G."/>
            <person name="Parker D."/>
            <person name="Richards S."/>
            <person name="Ruiz S.J."/>
            <person name="Santibanez J."/>
            <person name="Savard J."/>
            <person name="Scherer S.E."/>
            <person name="Schneider B."/>
            <person name="Sodergren E."/>
            <person name="Tautz D."/>
            <person name="Vattahil S."/>
            <person name="Villasana D."/>
            <person name="White C.S."/>
            <person name="Wright R."/>
            <person name="Park Y."/>
            <person name="Beeman R.W."/>
            <person name="Lord J."/>
            <person name="Oppert B."/>
            <person name="Lorenzen M."/>
            <person name="Brown S."/>
            <person name="Wang L."/>
            <person name="Savard J."/>
            <person name="Tautz D."/>
            <person name="Richards S."/>
            <person name="Weinstock G."/>
            <person name="Gibbs R.A."/>
            <person name="Liu Y."/>
            <person name="Worley K."/>
            <person name="Weinstock G."/>
            <person name="Elsik C.G."/>
            <person name="Reese J.T."/>
            <person name="Elhaik E."/>
            <person name="Landan G."/>
            <person name="Graur D."/>
            <person name="Arensburger P."/>
            <person name="Atkinson P."/>
            <person name="Beeman R.W."/>
            <person name="Beidler J."/>
            <person name="Brown S.J."/>
            <person name="Demuth J.P."/>
            <person name="Drury D.W."/>
            <person name="Du Y.Z."/>
            <person name="Fujiwara H."/>
            <person name="Lorenzen M."/>
            <person name="Maselli V."/>
            <person name="Osanai M."/>
            <person name="Park Y."/>
            <person name="Robertson H.M."/>
            <person name="Tu Z."/>
            <person name="Wang J.J."/>
            <person name="Wang S."/>
            <person name="Richards S."/>
            <person name="Song H."/>
            <person name="Zhang L."/>
            <person name="Sodergren E."/>
            <person name="Werner D."/>
            <person name="Stanke M."/>
            <person name="Morgenstern B."/>
            <person name="Solovyev V."/>
            <person name="Kosarev P."/>
            <person name="Brown G."/>
            <person name="Chen H.C."/>
            <person name="Ermolaeva O."/>
            <person name="Hlavina W."/>
            <person name="Kapustin Y."/>
            <person name="Kiryutin B."/>
            <person name="Kitts P."/>
            <person name="Maglott D."/>
            <person name="Pruitt K."/>
            <person name="Sapojnikov V."/>
            <person name="Souvorov A."/>
            <person name="Mackey A.J."/>
            <person name="Waterhouse R.M."/>
            <person name="Wyder S."/>
            <person name="Zdobnov E.M."/>
            <person name="Zdobnov E.M."/>
            <person name="Wyder S."/>
            <person name="Kriventseva E.V."/>
            <person name="Kadowaki T."/>
            <person name="Bork P."/>
            <person name="Aranda M."/>
            <person name="Bao R."/>
            <person name="Beermann A."/>
            <person name="Berns N."/>
            <person name="Bolognesi R."/>
            <person name="Bonneton F."/>
            <person name="Bopp D."/>
            <person name="Brown S.J."/>
            <person name="Bucher G."/>
            <person name="Butts T."/>
            <person name="Chaumot A."/>
            <person name="Denell R.E."/>
            <person name="Ferrier D.E."/>
            <person name="Friedrich M."/>
            <person name="Gordon C.M."/>
            <person name="Jindra M."/>
            <person name="Klingler M."/>
            <person name="Lan Q."/>
            <person name="Lattorff H.M."/>
            <person name="Laudet V."/>
            <person name="von Levetsow C."/>
            <person name="Liu Z."/>
            <person name="Lutz R."/>
            <person name="Lynch J.A."/>
            <person name="da Fonseca R.N."/>
            <person name="Posnien N."/>
            <person name="Reuter R."/>
            <person name="Roth S."/>
            <person name="Savard J."/>
            <person name="Schinko J.B."/>
            <person name="Schmitt C."/>
            <person name="Schoppmeier M."/>
            <person name="Schroder R."/>
            <person name="Shippy T.D."/>
            <person name="Simonnet F."/>
            <person name="Marques-Souza H."/>
            <person name="Tautz D."/>
            <person name="Tomoyasu Y."/>
            <person name="Trauner J."/>
            <person name="Van der Zee M."/>
            <person name="Vervoort M."/>
            <person name="Wittkopp N."/>
            <person name="Wimmer E.A."/>
            <person name="Yang X."/>
            <person name="Jones A.K."/>
            <person name="Sattelle D.B."/>
            <person name="Ebert P.R."/>
            <person name="Nelson D."/>
            <person name="Scott J.G."/>
            <person name="Beeman R.W."/>
            <person name="Muthukrishnan S."/>
            <person name="Kramer K.J."/>
            <person name="Arakane Y."/>
            <person name="Beeman R.W."/>
            <person name="Zhu Q."/>
            <person name="Hogenkamp D."/>
            <person name="Dixit R."/>
            <person name="Oppert B."/>
            <person name="Jiang H."/>
            <person name="Zou Z."/>
            <person name="Marshall J."/>
            <person name="Elpidina E."/>
            <person name="Vinokurov K."/>
            <person name="Oppert C."/>
            <person name="Zou Z."/>
            <person name="Evans J."/>
            <person name="Lu Z."/>
            <person name="Zhao P."/>
            <person name="Sumathipala N."/>
            <person name="Altincicek B."/>
            <person name="Vilcinskas A."/>
            <person name="Williams M."/>
            <person name="Hultmark D."/>
            <person name="Hetru C."/>
            <person name="Jiang H."/>
            <person name="Grimmelikhuijzen C.J."/>
            <person name="Hauser F."/>
            <person name="Cazzamali G."/>
            <person name="Williamson M."/>
            <person name="Park Y."/>
            <person name="Li B."/>
            <person name="Tanaka Y."/>
            <person name="Predel R."/>
            <person name="Neupert S."/>
            <person name="Schachtner J."/>
            <person name="Verleyen P."/>
            <person name="Raible F."/>
            <person name="Bork P."/>
            <person name="Friedrich M."/>
            <person name="Walden K.K."/>
            <person name="Robertson H.M."/>
            <person name="Angeli S."/>
            <person name="Foret S."/>
            <person name="Bucher G."/>
            <person name="Schuetz S."/>
            <person name="Maleszka R."/>
            <person name="Wimmer E.A."/>
            <person name="Beeman R.W."/>
            <person name="Lorenzen M."/>
            <person name="Tomoyasu Y."/>
            <person name="Miller S.C."/>
            <person name="Grossmann D."/>
            <person name="Bucher G."/>
        </authorList>
    </citation>
    <scope>NUCLEOTIDE SEQUENCE [LARGE SCALE GENOMIC DNA]</scope>
    <source>
        <strain evidence="16 17">Georgia GA2</strain>
    </source>
</reference>
<keyword evidence="8 11" id="KW-0539">Nucleus</keyword>
<dbReference type="GO" id="GO:0006260">
    <property type="term" value="P:DNA replication"/>
    <property type="evidence" value="ECO:0000318"/>
    <property type="project" value="GO_Central"/>
</dbReference>
<dbReference type="Gene3D" id="2.40.50.140">
    <property type="entry name" value="Nucleic acid-binding proteins"/>
    <property type="match status" value="4"/>
</dbReference>
<dbReference type="GO" id="GO:0051321">
    <property type="term" value="P:meiotic cell cycle"/>
    <property type="evidence" value="ECO:0000318"/>
    <property type="project" value="GO_Central"/>
</dbReference>
<evidence type="ECO:0000256" key="9">
    <source>
        <dbReference type="ARBA" id="ARBA00058595"/>
    </source>
</evidence>
<evidence type="ECO:0000259" key="12">
    <source>
        <dbReference type="Pfam" id="PF02721"/>
    </source>
</evidence>
<dbReference type="PANTHER" id="PTHR47165">
    <property type="entry name" value="OS03G0429900 PROTEIN"/>
    <property type="match status" value="1"/>
</dbReference>
<keyword evidence="5 11" id="KW-0863">Zinc-finger</keyword>
<feature type="domain" description="Replication factor A C-terminal" evidence="14">
    <location>
        <begin position="427"/>
        <end position="572"/>
    </location>
</feature>
<dbReference type="InterPro" id="IPR031657">
    <property type="entry name" value="REPA_OB_2"/>
</dbReference>
<dbReference type="Proteomes" id="UP000007266">
    <property type="component" value="Linkage group 9"/>
</dbReference>
<dbReference type="FunFam" id="2.40.50.140:FF:000041">
    <property type="entry name" value="Replication protein A subunit"/>
    <property type="match status" value="1"/>
</dbReference>
<dbReference type="KEGG" id="tca:658608"/>
<evidence type="ECO:0000256" key="3">
    <source>
        <dbReference type="ARBA" id="ARBA00022705"/>
    </source>
</evidence>
<dbReference type="EMBL" id="KQ971372">
    <property type="protein sequence ID" value="EFA09711.2"/>
    <property type="molecule type" value="Genomic_DNA"/>
</dbReference>
<accession>D6WZF7</accession>
<comment type="subunit">
    <text evidence="10 11">Component of the heterotrimeric canonical replication protein A complex (RPA).</text>
</comment>
<dbReference type="InterPro" id="IPR047192">
    <property type="entry name" value="Euk_RPA1_DBD_C"/>
</dbReference>
<name>D6WZF7_TRICA</name>
<dbReference type="InParanoid" id="D6WZF7"/>
<evidence type="ECO:0000256" key="7">
    <source>
        <dbReference type="ARBA" id="ARBA00023125"/>
    </source>
</evidence>
<dbReference type="CDD" id="cd04474">
    <property type="entry name" value="RPA1_DBD_A"/>
    <property type="match status" value="1"/>
</dbReference>
<feature type="domain" description="Replication protein A 70 kDa DNA-binding subunit B/D first OB fold" evidence="12">
    <location>
        <begin position="156"/>
        <end position="258"/>
    </location>
</feature>
<gene>
    <name evidence="16" type="primary">AUGUSTUS-3.0.2_11844</name>
    <name evidence="16" type="ORF">TcasGA2_TC011844</name>
</gene>
<evidence type="ECO:0000256" key="5">
    <source>
        <dbReference type="ARBA" id="ARBA00022771"/>
    </source>
</evidence>
<dbReference type="InterPro" id="IPR004591">
    <property type="entry name" value="Rfa1"/>
</dbReference>
<reference evidence="16 17" key="2">
    <citation type="journal article" date="2010" name="Nucleic Acids Res.">
        <title>BeetleBase in 2010: revisions to provide comprehensive genomic information for Tribolium castaneum.</title>
        <authorList>
            <person name="Kim H.S."/>
            <person name="Murphy T."/>
            <person name="Xia J."/>
            <person name="Caragea D."/>
            <person name="Park Y."/>
            <person name="Beeman R.W."/>
            <person name="Lorenzen M.D."/>
            <person name="Butcher S."/>
            <person name="Manak J.R."/>
            <person name="Brown S.J."/>
        </authorList>
    </citation>
    <scope>GENOME REANNOTATION</scope>
    <source>
        <strain evidence="16 17">Georgia GA2</strain>
    </source>
</reference>
<evidence type="ECO:0000259" key="15">
    <source>
        <dbReference type="Pfam" id="PF16900"/>
    </source>
</evidence>
<evidence type="ECO:0000256" key="11">
    <source>
        <dbReference type="RuleBase" id="RU364130"/>
    </source>
</evidence>
<dbReference type="STRING" id="7070.D6WZF7"/>
<evidence type="ECO:0000313" key="16">
    <source>
        <dbReference type="EMBL" id="EFA09711.2"/>
    </source>
</evidence>
<feature type="domain" description="Replication factor-A protein 1 N-terminal" evidence="13">
    <location>
        <begin position="7"/>
        <end position="111"/>
    </location>
</feature>
<dbReference type="FunFam" id="2.40.50.140:FF:000064">
    <property type="entry name" value="Replication protein A subunit"/>
    <property type="match status" value="1"/>
</dbReference>
<dbReference type="Pfam" id="PF16900">
    <property type="entry name" value="REPA_OB_2"/>
    <property type="match status" value="1"/>
</dbReference>
<dbReference type="GO" id="GO:0008270">
    <property type="term" value="F:zinc ion binding"/>
    <property type="evidence" value="ECO:0007669"/>
    <property type="project" value="UniProtKB-KW"/>
</dbReference>
<keyword evidence="4 11" id="KW-0479">Metal-binding</keyword>
<keyword evidence="17" id="KW-1185">Reference proteome</keyword>
<dbReference type="GO" id="GO:0003684">
    <property type="term" value="F:damaged DNA binding"/>
    <property type="evidence" value="ECO:0000318"/>
    <property type="project" value="GO_Central"/>
</dbReference>
<evidence type="ECO:0000256" key="1">
    <source>
        <dbReference type="ARBA" id="ARBA00004123"/>
    </source>
</evidence>
<evidence type="ECO:0000259" key="14">
    <source>
        <dbReference type="Pfam" id="PF08646"/>
    </source>
</evidence>
<dbReference type="eggNOG" id="KOG0851">
    <property type="taxonomic scope" value="Eukaryota"/>
</dbReference>
<comment type="subcellular location">
    <subcellularLocation>
        <location evidence="1 11">Nucleus</location>
    </subcellularLocation>
</comment>
<dbReference type="NCBIfam" id="TIGR00617">
    <property type="entry name" value="rpa1"/>
    <property type="match status" value="1"/>
</dbReference>
<dbReference type="GO" id="GO:0007004">
    <property type="term" value="P:telomere maintenance via telomerase"/>
    <property type="evidence" value="ECO:0000318"/>
    <property type="project" value="GO_Central"/>
</dbReference>
<dbReference type="GO" id="GO:0000724">
    <property type="term" value="P:double-strand break repair via homologous recombination"/>
    <property type="evidence" value="ECO:0000318"/>
    <property type="project" value="GO_Central"/>
</dbReference>
<evidence type="ECO:0000256" key="8">
    <source>
        <dbReference type="ARBA" id="ARBA00023242"/>
    </source>
</evidence>
<keyword evidence="7 11" id="KW-0238">DNA-binding</keyword>
<dbReference type="CDD" id="cd04477">
    <property type="entry name" value="RPA1N"/>
    <property type="match status" value="1"/>
</dbReference>
<dbReference type="HOGENOM" id="CLU_012393_2_1_1"/>
<dbReference type="Pfam" id="PF02721">
    <property type="entry name" value="DUF223"/>
    <property type="match status" value="1"/>
</dbReference>
<evidence type="ECO:0000259" key="13">
    <source>
        <dbReference type="Pfam" id="PF04057"/>
    </source>
</evidence>
<dbReference type="InterPro" id="IPR012340">
    <property type="entry name" value="NA-bd_OB-fold"/>
</dbReference>
<evidence type="ECO:0000256" key="2">
    <source>
        <dbReference type="ARBA" id="ARBA00005690"/>
    </source>
</evidence>
<dbReference type="FunFam" id="2.40.50.140:FF:000090">
    <property type="entry name" value="Replication protein A subunit"/>
    <property type="match status" value="1"/>
</dbReference>
<comment type="similarity">
    <text evidence="2 11">Belongs to the replication factor A protein 1 family.</text>
</comment>
<evidence type="ECO:0000256" key="6">
    <source>
        <dbReference type="ARBA" id="ARBA00022833"/>
    </source>
</evidence>
<evidence type="ECO:0000256" key="4">
    <source>
        <dbReference type="ARBA" id="ARBA00022723"/>
    </source>
</evidence>
<organism evidence="16 17">
    <name type="scientific">Tribolium castaneum</name>
    <name type="common">Red flour beetle</name>
    <dbReference type="NCBI Taxonomy" id="7070"/>
    <lineage>
        <taxon>Eukaryota</taxon>
        <taxon>Metazoa</taxon>
        <taxon>Ecdysozoa</taxon>
        <taxon>Arthropoda</taxon>
        <taxon>Hexapoda</taxon>
        <taxon>Insecta</taxon>
        <taxon>Pterygota</taxon>
        <taxon>Neoptera</taxon>
        <taxon>Endopterygota</taxon>
        <taxon>Coleoptera</taxon>
        <taxon>Polyphaga</taxon>
        <taxon>Cucujiformia</taxon>
        <taxon>Tenebrionidae</taxon>
        <taxon>Tenebrionidae incertae sedis</taxon>
        <taxon>Tribolium</taxon>
    </lineage>
</organism>
<dbReference type="GO" id="GO:0043047">
    <property type="term" value="F:single-stranded telomeric DNA binding"/>
    <property type="evidence" value="ECO:0000318"/>
    <property type="project" value="GO_Central"/>
</dbReference>
<dbReference type="GO" id="GO:0005662">
    <property type="term" value="C:DNA replication factor A complex"/>
    <property type="evidence" value="ECO:0000318"/>
    <property type="project" value="GO_Central"/>
</dbReference>
<dbReference type="Pfam" id="PF04057">
    <property type="entry name" value="Rep-A_N"/>
    <property type="match status" value="1"/>
</dbReference>
<comment type="function">
    <text evidence="9 11">As part of the heterotrimeric replication protein A complex (RPA/RP-A), binds and stabilizes single-stranded DNA intermediates, that form during DNA replication or upon DNA stress. It prevents their reannealing and in parallel, recruits and activates different proteins and complexes involved in DNA metabolism. Thereby, it plays an essential role both in DNA replication and the cellular response to DNA damage.</text>
</comment>
<feature type="domain" description="Replication protein A OB" evidence="15">
    <location>
        <begin position="276"/>
        <end position="373"/>
    </location>
</feature>
<dbReference type="AlphaFoldDB" id="D6WZF7"/>
<dbReference type="GO" id="GO:0006289">
    <property type="term" value="P:nucleotide-excision repair"/>
    <property type="evidence" value="ECO:0000318"/>
    <property type="project" value="GO_Central"/>
</dbReference>
<dbReference type="InterPro" id="IPR013955">
    <property type="entry name" value="Rep_factor-A_C"/>
</dbReference>
<dbReference type="PANTHER" id="PTHR47165:SF4">
    <property type="entry name" value="OS03G0429900 PROTEIN"/>
    <property type="match status" value="1"/>
</dbReference>
<dbReference type="SUPFAM" id="SSF50249">
    <property type="entry name" value="Nucleic acid-binding proteins"/>
    <property type="match status" value="4"/>
</dbReference>
<dbReference type="OrthoDB" id="1751331at2759"/>
<dbReference type="CDD" id="cd04475">
    <property type="entry name" value="RPA1_DBD_B"/>
    <property type="match status" value="1"/>
</dbReference>
<protein>
    <recommendedName>
        <fullName evidence="11">Replication protein A subunit</fullName>
    </recommendedName>
</protein>
<keyword evidence="6 11" id="KW-0862">Zinc</keyword>
<keyword evidence="3 11" id="KW-0235">DNA replication</keyword>
<evidence type="ECO:0000256" key="10">
    <source>
        <dbReference type="ARBA" id="ARBA00062035"/>
    </source>
</evidence>
<evidence type="ECO:0000313" key="17">
    <source>
        <dbReference type="Proteomes" id="UP000007266"/>
    </source>
</evidence>
<dbReference type="FunFam" id="2.40.50.140:FF:000877">
    <property type="match status" value="1"/>
</dbReference>
<dbReference type="InterPro" id="IPR007199">
    <property type="entry name" value="Rep_factor-A_N"/>
</dbReference>
<sequence length="585" mass="66309">MASAYKLSEGALQTIMYGGEVIDPLVQILGTKKMSPGGSDSSSRLRLMISDGLHKVNIAVFTVPKNDQTLPHVLEQVFTIIKLKRYLSNVIKNKNNIDARVIAILELEVVARGEFVGQIIGNPVSLSDSETLTQSSDVIKRNECINGSFSSKTISPIASLNPFHNNWIIRARVVNKTNVRNWSNAKGEGKLFSIDLVDKGGEIRCTAFRDLVDKFFDRLEVDKVYYISKCQLQPINRQFCSLKHQFEMYFTPETIIEPSYDDNEIIPQITYNFTTIDKVAVMEAGTIVDVIGVCKTISELQSFVAKSTNREMQKRQLVLVDQTKTAISLNLWGSQAESFAVTGNPVILVKNAKIYEFRGAKSITLMGTSLLKIDPEIRETHILRRWYHSEGNQVEITNVSHRNGYGSTPWLTFKEARQQTISEKPLYYQTFGTILLVRLDRAVYKSCPNADCQKKVLDLENGMYRCEKCNREFPNFKYRLLVSMNVADSSSSQWVTVFSSEAEKILGKTAQEIGELMETDPDTVANMFEEAQFKQFIFKCRAKIETYNDEQKMKTVVVTVAPVDYEEYNAYLVDRIEKFTGVPCN</sequence>